<comment type="subcellular location">
    <subcellularLocation>
        <location evidence="1">Membrane</location>
    </subcellularLocation>
</comment>
<evidence type="ECO:0000256" key="3">
    <source>
        <dbReference type="ARBA" id="ARBA00022989"/>
    </source>
</evidence>
<dbReference type="STRING" id="670483.S7S1S8"/>
<feature type="transmembrane region" description="Helical" evidence="5">
    <location>
        <begin position="16"/>
        <end position="37"/>
    </location>
</feature>
<keyword evidence="4 5" id="KW-0472">Membrane</keyword>
<dbReference type="Proteomes" id="UP000030669">
    <property type="component" value="Unassembled WGS sequence"/>
</dbReference>
<proteinExistence type="predicted"/>
<evidence type="ECO:0000256" key="4">
    <source>
        <dbReference type="ARBA" id="ARBA00023136"/>
    </source>
</evidence>
<evidence type="ECO:0000256" key="1">
    <source>
        <dbReference type="ARBA" id="ARBA00004370"/>
    </source>
</evidence>
<evidence type="ECO:0000256" key="2">
    <source>
        <dbReference type="ARBA" id="ARBA00022692"/>
    </source>
</evidence>
<keyword evidence="2 5" id="KW-0812">Transmembrane</keyword>
<dbReference type="RefSeq" id="XP_007860126.1">
    <property type="nucleotide sequence ID" value="XM_007861935.1"/>
</dbReference>
<evidence type="ECO:0000313" key="8">
    <source>
        <dbReference type="Proteomes" id="UP000030669"/>
    </source>
</evidence>
<name>S7S1S8_GLOTA</name>
<dbReference type="KEGG" id="gtr:GLOTRDRAFT_18389"/>
<dbReference type="InterPro" id="IPR025423">
    <property type="entry name" value="TMEM205-like"/>
</dbReference>
<feature type="transmembrane region" description="Helical" evidence="5">
    <location>
        <begin position="89"/>
        <end position="109"/>
    </location>
</feature>
<dbReference type="InterPro" id="IPR053009">
    <property type="entry name" value="Xanthocillin_Biosynth-Assoc"/>
</dbReference>
<dbReference type="OMA" id="PLTSKTM"/>
<dbReference type="HOGENOM" id="CLU_094297_0_0_1"/>
<keyword evidence="3 5" id="KW-1133">Transmembrane helix</keyword>
<organism evidence="7 8">
    <name type="scientific">Gloeophyllum trabeum (strain ATCC 11539 / FP-39264 / Madison 617)</name>
    <name type="common">Brown rot fungus</name>
    <dbReference type="NCBI Taxonomy" id="670483"/>
    <lineage>
        <taxon>Eukaryota</taxon>
        <taxon>Fungi</taxon>
        <taxon>Dikarya</taxon>
        <taxon>Basidiomycota</taxon>
        <taxon>Agaricomycotina</taxon>
        <taxon>Agaricomycetes</taxon>
        <taxon>Gloeophyllales</taxon>
        <taxon>Gloeophyllaceae</taxon>
        <taxon>Gloeophyllum</taxon>
    </lineage>
</organism>
<dbReference type="EMBL" id="KB469296">
    <property type="protein sequence ID" value="EPQ61410.1"/>
    <property type="molecule type" value="Genomic_DNA"/>
</dbReference>
<accession>S7S1S8</accession>
<gene>
    <name evidence="7" type="ORF">GLOTRDRAFT_18389</name>
</gene>
<dbReference type="Pfam" id="PF13664">
    <property type="entry name" value="DUF4149"/>
    <property type="match status" value="1"/>
</dbReference>
<dbReference type="GO" id="GO:0016020">
    <property type="term" value="C:membrane"/>
    <property type="evidence" value="ECO:0007669"/>
    <property type="project" value="UniProtKB-SubCell"/>
</dbReference>
<dbReference type="OrthoDB" id="1641132at2759"/>
<evidence type="ECO:0000256" key="5">
    <source>
        <dbReference type="SAM" id="Phobius"/>
    </source>
</evidence>
<evidence type="ECO:0000313" key="7">
    <source>
        <dbReference type="EMBL" id="EPQ61410.1"/>
    </source>
</evidence>
<feature type="domain" description="TMEM205-like" evidence="6">
    <location>
        <begin position="21"/>
        <end position="119"/>
    </location>
</feature>
<evidence type="ECO:0000259" key="6">
    <source>
        <dbReference type="Pfam" id="PF13664"/>
    </source>
</evidence>
<protein>
    <recommendedName>
        <fullName evidence="6">TMEM205-like domain-containing protein</fullName>
    </recommendedName>
</protein>
<dbReference type="GeneID" id="19304953"/>
<feature type="transmembrane region" description="Helical" evidence="5">
    <location>
        <begin position="49"/>
        <end position="69"/>
    </location>
</feature>
<reference evidence="7 8" key="1">
    <citation type="journal article" date="2012" name="Science">
        <title>The Paleozoic origin of enzymatic lignin decomposition reconstructed from 31 fungal genomes.</title>
        <authorList>
            <person name="Floudas D."/>
            <person name="Binder M."/>
            <person name="Riley R."/>
            <person name="Barry K."/>
            <person name="Blanchette R.A."/>
            <person name="Henrissat B."/>
            <person name="Martinez A.T."/>
            <person name="Otillar R."/>
            <person name="Spatafora J.W."/>
            <person name="Yadav J.S."/>
            <person name="Aerts A."/>
            <person name="Benoit I."/>
            <person name="Boyd A."/>
            <person name="Carlson A."/>
            <person name="Copeland A."/>
            <person name="Coutinho P.M."/>
            <person name="de Vries R.P."/>
            <person name="Ferreira P."/>
            <person name="Findley K."/>
            <person name="Foster B."/>
            <person name="Gaskell J."/>
            <person name="Glotzer D."/>
            <person name="Gorecki P."/>
            <person name="Heitman J."/>
            <person name="Hesse C."/>
            <person name="Hori C."/>
            <person name="Igarashi K."/>
            <person name="Jurgens J.A."/>
            <person name="Kallen N."/>
            <person name="Kersten P."/>
            <person name="Kohler A."/>
            <person name="Kuees U."/>
            <person name="Kumar T.K.A."/>
            <person name="Kuo A."/>
            <person name="LaButti K."/>
            <person name="Larrondo L.F."/>
            <person name="Lindquist E."/>
            <person name="Ling A."/>
            <person name="Lombard V."/>
            <person name="Lucas S."/>
            <person name="Lundell T."/>
            <person name="Martin R."/>
            <person name="McLaughlin D.J."/>
            <person name="Morgenstern I."/>
            <person name="Morin E."/>
            <person name="Murat C."/>
            <person name="Nagy L.G."/>
            <person name="Nolan M."/>
            <person name="Ohm R.A."/>
            <person name="Patyshakuliyeva A."/>
            <person name="Rokas A."/>
            <person name="Ruiz-Duenas F.J."/>
            <person name="Sabat G."/>
            <person name="Salamov A."/>
            <person name="Samejima M."/>
            <person name="Schmutz J."/>
            <person name="Slot J.C."/>
            <person name="St John F."/>
            <person name="Stenlid J."/>
            <person name="Sun H."/>
            <person name="Sun S."/>
            <person name="Syed K."/>
            <person name="Tsang A."/>
            <person name="Wiebenga A."/>
            <person name="Young D."/>
            <person name="Pisabarro A."/>
            <person name="Eastwood D.C."/>
            <person name="Martin F."/>
            <person name="Cullen D."/>
            <person name="Grigoriev I.V."/>
            <person name="Hibbett D.S."/>
        </authorList>
    </citation>
    <scope>NUCLEOTIDE SEQUENCE [LARGE SCALE GENOMIC DNA]</scope>
    <source>
        <strain evidence="7 8">ATCC 11539</strain>
    </source>
</reference>
<sequence length="172" mass="19099">EALTLSSLGRLFSLNGLYVLGYSWLFGMGIIALRALPRHQFGTLQHRTFPVYFVISMALSSFLMARWVFSHPDVVTHIARPNVADVAQFYALATVFLSQAINYFVIGPMTSKTMFQRHKLEKEEGKSYDQPDVSAQMKALNATFSSLHGISSLANLTAVIALAFHGLWIAEA</sequence>
<dbReference type="PANTHER" id="PTHR23241:SF102">
    <property type="entry name" value="LD23009P"/>
    <property type="match status" value="1"/>
</dbReference>
<feature type="non-terminal residue" evidence="7">
    <location>
        <position position="1"/>
    </location>
</feature>
<feature type="transmembrane region" description="Helical" evidence="5">
    <location>
        <begin position="147"/>
        <end position="170"/>
    </location>
</feature>
<keyword evidence="8" id="KW-1185">Reference proteome</keyword>
<dbReference type="PANTHER" id="PTHR23241">
    <property type="entry name" value="LATE EMBRYOGENESIS ABUNDANT PLANTS LEA-RELATED"/>
    <property type="match status" value="1"/>
</dbReference>
<dbReference type="eggNOG" id="KOG2886">
    <property type="taxonomic scope" value="Eukaryota"/>
</dbReference>
<dbReference type="AlphaFoldDB" id="S7S1S8"/>
<feature type="non-terminal residue" evidence="7">
    <location>
        <position position="172"/>
    </location>
</feature>